<gene>
    <name evidence="2" type="primary">g12888</name>
    <name evidence="2" type="ORF">VP750_LOCUS11447</name>
</gene>
<evidence type="ECO:0000256" key="1">
    <source>
        <dbReference type="SAM" id="Phobius"/>
    </source>
</evidence>
<dbReference type="EMBL" id="CAXHTA020000021">
    <property type="protein sequence ID" value="CAL5229541.1"/>
    <property type="molecule type" value="Genomic_DNA"/>
</dbReference>
<keyword evidence="1" id="KW-1133">Transmembrane helix</keyword>
<evidence type="ECO:0000313" key="2">
    <source>
        <dbReference type="EMBL" id="CAL5229541.1"/>
    </source>
</evidence>
<reference evidence="2 3" key="1">
    <citation type="submission" date="2024-06" db="EMBL/GenBank/DDBJ databases">
        <authorList>
            <person name="Kraege A."/>
            <person name="Thomma B."/>
        </authorList>
    </citation>
    <scope>NUCLEOTIDE SEQUENCE [LARGE SCALE GENOMIC DNA]</scope>
</reference>
<organism evidence="2 3">
    <name type="scientific">Coccomyxa viridis</name>
    <dbReference type="NCBI Taxonomy" id="1274662"/>
    <lineage>
        <taxon>Eukaryota</taxon>
        <taxon>Viridiplantae</taxon>
        <taxon>Chlorophyta</taxon>
        <taxon>core chlorophytes</taxon>
        <taxon>Trebouxiophyceae</taxon>
        <taxon>Trebouxiophyceae incertae sedis</taxon>
        <taxon>Coccomyxaceae</taxon>
        <taxon>Coccomyxa</taxon>
    </lineage>
</organism>
<protein>
    <submittedName>
        <fullName evidence="2">G12888 protein</fullName>
    </submittedName>
</protein>
<dbReference type="Proteomes" id="UP001497392">
    <property type="component" value="Unassembled WGS sequence"/>
</dbReference>
<proteinExistence type="predicted"/>
<feature type="transmembrane region" description="Helical" evidence="1">
    <location>
        <begin position="96"/>
        <end position="116"/>
    </location>
</feature>
<comment type="caution">
    <text evidence="2">The sequence shown here is derived from an EMBL/GenBank/DDBJ whole genome shotgun (WGS) entry which is preliminary data.</text>
</comment>
<feature type="transmembrane region" description="Helical" evidence="1">
    <location>
        <begin position="137"/>
        <end position="163"/>
    </location>
</feature>
<sequence length="211" mass="22976">MHAQNVATQIGRQTVACSAPGLTRQLGNERRFGGQMHGVCGNRRSLPRRLRQQSVTAAFWGGGDDRRPSSKNVLDTTMAWGDILTLLATELASERVPVSVCGIHCTVTILAWVGVATAKGDYRYRPPNFLFGAQQKAMLLACFSGALTWALFVPTVLAGYASMVTHHVLDSSLLVQHGQSHQLPAQLEVIFASLWSVASWRGVYAGLRPYI</sequence>
<keyword evidence="1" id="KW-0472">Membrane</keyword>
<evidence type="ECO:0000313" key="3">
    <source>
        <dbReference type="Proteomes" id="UP001497392"/>
    </source>
</evidence>
<accession>A0ABP1GFL5</accession>
<keyword evidence="3" id="KW-1185">Reference proteome</keyword>
<keyword evidence="1" id="KW-0812">Transmembrane</keyword>
<name>A0ABP1GFL5_9CHLO</name>